<comment type="caution">
    <text evidence="1">The sequence shown here is derived from an EMBL/GenBank/DDBJ whole genome shotgun (WGS) entry which is preliminary data.</text>
</comment>
<gene>
    <name evidence="1" type="ORF">QFC24_006473</name>
</gene>
<organism evidence="1 2">
    <name type="scientific">Naganishia onofrii</name>
    <dbReference type="NCBI Taxonomy" id="1851511"/>
    <lineage>
        <taxon>Eukaryota</taxon>
        <taxon>Fungi</taxon>
        <taxon>Dikarya</taxon>
        <taxon>Basidiomycota</taxon>
        <taxon>Agaricomycotina</taxon>
        <taxon>Tremellomycetes</taxon>
        <taxon>Filobasidiales</taxon>
        <taxon>Filobasidiaceae</taxon>
        <taxon>Naganishia</taxon>
    </lineage>
</organism>
<proteinExistence type="predicted"/>
<reference evidence="1" key="1">
    <citation type="submission" date="2023-04" db="EMBL/GenBank/DDBJ databases">
        <title>Draft Genome sequencing of Naganishia species isolated from polar environments using Oxford Nanopore Technology.</title>
        <authorList>
            <person name="Leo P."/>
            <person name="Venkateswaran K."/>
        </authorList>
    </citation>
    <scope>NUCLEOTIDE SEQUENCE</scope>
    <source>
        <strain evidence="1">DBVPG 5303</strain>
    </source>
</reference>
<protein>
    <submittedName>
        <fullName evidence="1">Uncharacterized protein</fullName>
    </submittedName>
</protein>
<accession>A0ACC2X1U1</accession>
<evidence type="ECO:0000313" key="1">
    <source>
        <dbReference type="EMBL" id="KAJ9117379.1"/>
    </source>
</evidence>
<dbReference type="Proteomes" id="UP001234202">
    <property type="component" value="Unassembled WGS sequence"/>
</dbReference>
<name>A0ACC2X1U1_9TREE</name>
<keyword evidence="2" id="KW-1185">Reference proteome</keyword>
<dbReference type="EMBL" id="JASBWV010000032">
    <property type="protein sequence ID" value="KAJ9117379.1"/>
    <property type="molecule type" value="Genomic_DNA"/>
</dbReference>
<sequence length="447" mass="50529">MRFTLAGHDERQKVQEQVDAASEEGGELFDARKERKFVRKLDYILVTWAFFAYLLKMDMNNNELNFMDIYFRIGYAVFLLPCQVILTRVRPRWFLPSAELAWGLMTALMAAAKNVQSMYALRFFIGVFEATSYPGIISVLCNCIGNVCLGDASKFDQDAGRIFRTYGMEVAVPDSPGNTKIFWMSESDNRIAKARMDRAERLPSVNYRWGLVKSIFTNPITYGFVLAYSTWSWSQDSNGWFVLFLKAVKNADGTKRFSVAEINAISIPAYALMLLAMLAFAYVHARTGWHTTWIVVQEAWPPAFATKMVGFFLLFCSNAVGPILLGWMSAHFRTPEERGIVIGLAVTFVFPMSAWMSIVFYPAKHAPVYPIGYKAPIGFSIACIALTLVFRWLSARSRRVVPSLESTGELSERTTSEAEKLDGEEWKGDDIGGVPVLESEKEMSRRV</sequence>
<evidence type="ECO:0000313" key="2">
    <source>
        <dbReference type="Proteomes" id="UP001234202"/>
    </source>
</evidence>